<keyword evidence="1" id="KW-0812">Transmembrane</keyword>
<name>Q7V5E7_PROMM</name>
<protein>
    <submittedName>
        <fullName evidence="2">Uncharacterized protein</fullName>
    </submittedName>
</protein>
<dbReference type="EMBL" id="BX548175">
    <property type="protein sequence ID" value="CAE21790.1"/>
    <property type="molecule type" value="Genomic_DNA"/>
</dbReference>
<sequence length="100" mass="11408">MGRDKPMNRSRSIRNKAFSGTRVLIALLVGFLLGGFVALFLRTVISNTPVDINSQRLNLFFIMVTLSGALGAVVIESMRQLQQSSTEAEYHRRPREWWLR</sequence>
<dbReference type="HOGENOM" id="CLU_183118_0_0_3"/>
<accession>Q7V5E7</accession>
<evidence type="ECO:0000313" key="2">
    <source>
        <dbReference type="EMBL" id="CAE21790.1"/>
    </source>
</evidence>
<keyword evidence="1" id="KW-0472">Membrane</keyword>
<keyword evidence="3" id="KW-1185">Reference proteome</keyword>
<evidence type="ECO:0000313" key="3">
    <source>
        <dbReference type="Proteomes" id="UP000001423"/>
    </source>
</evidence>
<keyword evidence="1" id="KW-1133">Transmembrane helix</keyword>
<feature type="transmembrane region" description="Helical" evidence="1">
    <location>
        <begin position="57"/>
        <end position="75"/>
    </location>
</feature>
<feature type="transmembrane region" description="Helical" evidence="1">
    <location>
        <begin position="21"/>
        <end position="45"/>
    </location>
</feature>
<dbReference type="KEGG" id="pmt:PMT_1615"/>
<gene>
    <name evidence="2" type="ordered locus">PMT_1615</name>
</gene>
<dbReference type="eggNOG" id="ENOG502ZKMQ">
    <property type="taxonomic scope" value="Bacteria"/>
</dbReference>
<proteinExistence type="predicted"/>
<reference evidence="2 3" key="1">
    <citation type="journal article" date="2003" name="Nature">
        <title>Genome divergence in two Prochlorococcus ecotypes reflects oceanic niche differentiation.</title>
        <authorList>
            <person name="Rocap G."/>
            <person name="Larimer F.W."/>
            <person name="Lamerdin J.E."/>
            <person name="Malfatti S."/>
            <person name="Chain P."/>
            <person name="Ahlgren N.A."/>
            <person name="Arellano A."/>
            <person name="Coleman M."/>
            <person name="Hauser L."/>
            <person name="Hess W.R."/>
            <person name="Johnson Z.I."/>
            <person name="Land M.L."/>
            <person name="Lindell D."/>
            <person name="Post A.F."/>
            <person name="Regala W."/>
            <person name="Shah M."/>
            <person name="Shaw S.L."/>
            <person name="Steglich C."/>
            <person name="Sullivan M.B."/>
            <person name="Ting C.S."/>
            <person name="Tolonen A."/>
            <person name="Webb E.A."/>
            <person name="Zinser E.R."/>
            <person name="Chisholm S.W."/>
        </authorList>
    </citation>
    <scope>NUCLEOTIDE SEQUENCE [LARGE SCALE GENOMIC DNA]</scope>
    <source>
        <strain evidence="3">MIT 9313</strain>
    </source>
</reference>
<evidence type="ECO:0000256" key="1">
    <source>
        <dbReference type="SAM" id="Phobius"/>
    </source>
</evidence>
<dbReference type="AlphaFoldDB" id="Q7V5E7"/>
<dbReference type="Proteomes" id="UP000001423">
    <property type="component" value="Chromosome"/>
</dbReference>
<organism evidence="2 3">
    <name type="scientific">Prochlorococcus marinus (strain MIT 9313)</name>
    <dbReference type="NCBI Taxonomy" id="74547"/>
    <lineage>
        <taxon>Bacteria</taxon>
        <taxon>Bacillati</taxon>
        <taxon>Cyanobacteriota</taxon>
        <taxon>Cyanophyceae</taxon>
        <taxon>Synechococcales</taxon>
        <taxon>Prochlorococcaceae</taxon>
        <taxon>Prochlorococcus</taxon>
    </lineage>
</organism>